<feature type="transmembrane region" description="Helical" evidence="1">
    <location>
        <begin position="12"/>
        <end position="31"/>
    </location>
</feature>
<keyword evidence="1" id="KW-0812">Transmembrane</keyword>
<evidence type="ECO:0000256" key="1">
    <source>
        <dbReference type="SAM" id="Phobius"/>
    </source>
</evidence>
<organism evidence="2 3">
    <name type="scientific">Lates calcarifer</name>
    <name type="common">Barramundi</name>
    <name type="synonym">Holocentrus calcarifer</name>
    <dbReference type="NCBI Taxonomy" id="8187"/>
    <lineage>
        <taxon>Eukaryota</taxon>
        <taxon>Metazoa</taxon>
        <taxon>Chordata</taxon>
        <taxon>Craniata</taxon>
        <taxon>Vertebrata</taxon>
        <taxon>Euteleostomi</taxon>
        <taxon>Actinopterygii</taxon>
        <taxon>Neopterygii</taxon>
        <taxon>Teleostei</taxon>
        <taxon>Neoteleostei</taxon>
        <taxon>Acanthomorphata</taxon>
        <taxon>Carangaria</taxon>
        <taxon>Carangaria incertae sedis</taxon>
        <taxon>Centropomidae</taxon>
        <taxon>Lates</taxon>
    </lineage>
</organism>
<dbReference type="Proteomes" id="UP000314980">
    <property type="component" value="Unassembled WGS sequence"/>
</dbReference>
<evidence type="ECO:0008006" key="4">
    <source>
        <dbReference type="Google" id="ProtNLM"/>
    </source>
</evidence>
<reference evidence="2" key="3">
    <citation type="submission" date="2025-09" db="UniProtKB">
        <authorList>
            <consortium name="Ensembl"/>
        </authorList>
    </citation>
    <scope>IDENTIFICATION</scope>
</reference>
<dbReference type="PANTHER" id="PTHR40386">
    <property type="entry name" value="SMALL INTEGRAL MEMBRANE PROTEIN 26"/>
    <property type="match status" value="1"/>
</dbReference>
<dbReference type="PANTHER" id="PTHR40386:SF1">
    <property type="entry name" value="SMALL INTEGRAL MEMBRANE PROTEIN 26"/>
    <property type="match status" value="1"/>
</dbReference>
<keyword evidence="1" id="KW-0472">Membrane</keyword>
<protein>
    <recommendedName>
        <fullName evidence="4">Small integral membrane protein 26</fullName>
    </recommendedName>
</protein>
<name>A0A4W6BS02_LATCA</name>
<sequence length="91" mass="10754">MTFKDMVRWNTRVSAMYALGIWTMIGSFAYFKYTVKKEEVQEQEDPNQVVHRTPHNETVIIYKKDFVPYSSRIYTFIRSFSSDPGTGDNEK</sequence>
<dbReference type="InterPro" id="IPR038831">
    <property type="entry name" value="SMIM26"/>
</dbReference>
<proteinExistence type="predicted"/>
<reference evidence="2" key="2">
    <citation type="submission" date="2025-08" db="UniProtKB">
        <authorList>
            <consortium name="Ensembl"/>
        </authorList>
    </citation>
    <scope>IDENTIFICATION</scope>
</reference>
<dbReference type="GeneTree" id="ENSGT00860000134050"/>
<keyword evidence="1" id="KW-1133">Transmembrane helix</keyword>
<dbReference type="Ensembl" id="ENSLCAT00010001047.1">
    <property type="protein sequence ID" value="ENSLCAP00010000993.1"/>
    <property type="gene ID" value="ENSLCAG00010000606.1"/>
</dbReference>
<dbReference type="AlphaFoldDB" id="A0A4W6BS02"/>
<evidence type="ECO:0000313" key="3">
    <source>
        <dbReference type="Proteomes" id="UP000314980"/>
    </source>
</evidence>
<dbReference type="InParanoid" id="A0A4W6BS02"/>
<keyword evidence="3" id="KW-1185">Reference proteome</keyword>
<evidence type="ECO:0000313" key="2">
    <source>
        <dbReference type="Ensembl" id="ENSLCAP00010000993.1"/>
    </source>
</evidence>
<dbReference type="STRING" id="8187.ENSLCAP00010000993"/>
<accession>A0A4W6BS02</accession>
<reference evidence="3" key="1">
    <citation type="submission" date="2015-09" db="EMBL/GenBank/DDBJ databases">
        <authorList>
            <person name="Sai Rama Sridatta P."/>
        </authorList>
    </citation>
    <scope>NUCLEOTIDE SEQUENCE [LARGE SCALE GENOMIC DNA]</scope>
</reference>